<keyword evidence="1 3" id="KW-0853">WD repeat</keyword>
<dbReference type="OrthoDB" id="674604at2759"/>
<dbReference type="Proteomes" id="UP000184073">
    <property type="component" value="Unassembled WGS sequence"/>
</dbReference>
<dbReference type="STRING" id="1036611.A0A1L9Q4A1"/>
<dbReference type="InterPro" id="IPR036322">
    <property type="entry name" value="WD40_repeat_dom_sf"/>
</dbReference>
<dbReference type="InterPro" id="IPR027417">
    <property type="entry name" value="P-loop_NTPase"/>
</dbReference>
<feature type="repeat" description="WD" evidence="3">
    <location>
        <begin position="995"/>
        <end position="1036"/>
    </location>
</feature>
<evidence type="ECO:0000259" key="5">
    <source>
        <dbReference type="PROSITE" id="PS50837"/>
    </source>
</evidence>
<dbReference type="GO" id="GO:0009116">
    <property type="term" value="P:nucleoside metabolic process"/>
    <property type="evidence" value="ECO:0007669"/>
    <property type="project" value="InterPro"/>
</dbReference>
<dbReference type="PRINTS" id="PR00320">
    <property type="entry name" value="GPROTEINBRPT"/>
</dbReference>
<dbReference type="InterPro" id="IPR056884">
    <property type="entry name" value="NPHP3-like_N"/>
</dbReference>
<dbReference type="CDD" id="cd00200">
    <property type="entry name" value="WD40"/>
    <property type="match status" value="2"/>
</dbReference>
<feature type="domain" description="NACHT" evidence="5">
    <location>
        <begin position="378"/>
        <end position="526"/>
    </location>
</feature>
<dbReference type="PROSITE" id="PS50837">
    <property type="entry name" value="NACHT"/>
    <property type="match status" value="1"/>
</dbReference>
<dbReference type="Pfam" id="PF00400">
    <property type="entry name" value="WD40"/>
    <property type="match status" value="11"/>
</dbReference>
<dbReference type="InterPro" id="IPR000845">
    <property type="entry name" value="Nucleoside_phosphorylase_d"/>
</dbReference>
<dbReference type="Pfam" id="PF01048">
    <property type="entry name" value="PNP_UDP_1"/>
    <property type="match status" value="1"/>
</dbReference>
<dbReference type="InterPro" id="IPR020472">
    <property type="entry name" value="WD40_PAC1"/>
</dbReference>
<evidence type="ECO:0000256" key="1">
    <source>
        <dbReference type="ARBA" id="ARBA00022574"/>
    </source>
</evidence>
<dbReference type="GO" id="GO:0003824">
    <property type="term" value="F:catalytic activity"/>
    <property type="evidence" value="ECO:0007669"/>
    <property type="project" value="InterPro"/>
</dbReference>
<keyword evidence="7" id="KW-1185">Reference proteome</keyword>
<feature type="repeat" description="WD" evidence="3">
    <location>
        <begin position="1294"/>
        <end position="1327"/>
    </location>
</feature>
<dbReference type="EMBL" id="KV878140">
    <property type="protein sequence ID" value="OJJ08594.1"/>
    <property type="molecule type" value="Genomic_DNA"/>
</dbReference>
<feature type="repeat" description="WD" evidence="3">
    <location>
        <begin position="1163"/>
        <end position="1199"/>
    </location>
</feature>
<dbReference type="InterPro" id="IPR001680">
    <property type="entry name" value="WD40_rpt"/>
</dbReference>
<dbReference type="InterPro" id="IPR019775">
    <property type="entry name" value="WD40_repeat_CS"/>
</dbReference>
<dbReference type="PROSITE" id="PS50294">
    <property type="entry name" value="WD_REPEATS_REGION"/>
    <property type="match status" value="10"/>
</dbReference>
<evidence type="ECO:0000256" key="4">
    <source>
        <dbReference type="SAM" id="MobiDB-lite"/>
    </source>
</evidence>
<keyword evidence="2" id="KW-0677">Repeat</keyword>
<dbReference type="PROSITE" id="PS00678">
    <property type="entry name" value="WD_REPEATS_1"/>
    <property type="match status" value="7"/>
</dbReference>
<dbReference type="InterPro" id="IPR035994">
    <property type="entry name" value="Nucleoside_phosphorylase_sf"/>
</dbReference>
<feature type="repeat" description="WD" evidence="3">
    <location>
        <begin position="1079"/>
        <end position="1120"/>
    </location>
</feature>
<dbReference type="RefSeq" id="XP_040674356.1">
    <property type="nucleotide sequence ID" value="XM_040808853.1"/>
</dbReference>
<evidence type="ECO:0000256" key="2">
    <source>
        <dbReference type="ARBA" id="ARBA00022737"/>
    </source>
</evidence>
<sequence length="1510" mass="168370">MASLTPEDYTIAWICALPLEAAAARAMLDKIHNPLQPSKDPNAYDFGELHGHYIVIAYLPNGVYGTVSAAAVVSRMRLTFPRLQFGLMVGIGGGVPSKNNDIRLGDVVVSKPYGKHGGVIQYDYGKAVQGGHFEQAGSLNKPPQALLTHMSRSQANSMVNDEATVSKLVYEVLERTPSMREIFSPPELDTDLLFHSSYRHADTQSDCEKCDRGKLVNRQPRHTRAPYIHYGLIASGDQVMKDSETRDRLAQQHDILCFEMEAAGLMDELPSLVIRGICDYCDSHKQKQWQGYAALTAAAYARSLLSIVPVEPSPKAAPQSNYVYSSEDQRCLQDLLLSHPDDDLRRIEATKGGLLDDSFRWILDNAQYQGWFNNPGSQLLWIKGDAGKGKTMLMIGIVRELQREIQQSSDMLAFFLCQGMDQRINNATAVLKGLIYMLVTQRPHLLSHLRRRYDPEGTSPFERNENAFHAFAAVFENMINDIQGAKIYLLVDALDECKVGVSDLLNLIARTVSAQSTHLKWIVSSRNIYIVEQVLNLDDKGNKLSLELNANQISSAIETYIGHKISYLDVLKHNEELRERVRDHLFQKSDGTFLWVALVVEELRKCQLEEEVLDTVKAAPPDLPRLYDQMVEQIDQLKGRLREVCLKVLSMVVLSFRPLHLSEMTHIVKIPKIPDIERVVAMCGSFLTIRDKYVYLIHQSAKDHLDEIHVSTAILQERSVTHHEMYRQSLQTLSQKLRRNIYELSDPGISATEVAAFPPSPDPLFELRYCCIYWLDHFLEIDSGPAEKSDSIDDQEISKFLKEHLLHWLESLSLIGEVRHGILTLRKFVQQRQEHDTTRPSPSATSPKRSGQKAISLKRTIQRIFRGRKQLKDLVPVQPTGHSEHKSILKEFERFATSYGFIIQESPLQTYGAALAFCPRTSEIKKLYWQERLGFLHRVSIMQESWDPCMQVLEGHAGWVSAVAFSPDGLIIASGSRDGTIRLWDAATGAEHRNLQGYKDWVNTVMFSPNGQIIASGSGDGTIQLWDIATGTQYWSHSGYKGSIITIAFLPDSQTIISGSHDGTIQLWDIATGARHQSLQGYKGSVTAVAFAPDNQKVASGLADGTIWLWNKATGARTKQLHGHKGLITAITFLPDSRIVVSGSNDRTIRIWNAVTGTERQCLQGHKDWITGVSISPDSQTVASCSSDRTIRLWDIATGAEHWILQSYNSPVTAVAFSPDGWELVSGSSDGAIRLWDRTARTKHQSLLVHRDSVTAVAVSPDGQIIASGSRDRTIRFWDAATGAEHSMLGHQSLQGNEGPVTALAFSSGSQLVISGSGDGIIQIWNIALRAKRQRLYSYKGLITAVSISSNSQIVASGYNNGTIQLWDLATGTEYWSHSGYKGSITTIAFSPDNQIFASSTNDGTIQLCDADTGVKRRSLHSHAAVRKLSFSADGCYLHTDRHALALDDQSSELVEQQGTRIFIHEKWITRNEQCLIRLLPEYRATCVATSGNLVVLGHLSGRLTFVWLT</sequence>
<dbReference type="InterPro" id="IPR015943">
    <property type="entry name" value="WD40/YVTN_repeat-like_dom_sf"/>
</dbReference>
<feature type="repeat" description="WD" evidence="3">
    <location>
        <begin position="1121"/>
        <end position="1162"/>
    </location>
</feature>
<proteinExistence type="predicted"/>
<dbReference type="PANTHER" id="PTHR19848:SF8">
    <property type="entry name" value="F-BOX AND WD REPEAT DOMAIN CONTAINING 7"/>
    <property type="match status" value="1"/>
</dbReference>
<dbReference type="Gene3D" id="3.40.50.1580">
    <property type="entry name" value="Nucleoside phosphorylase domain"/>
    <property type="match status" value="1"/>
</dbReference>
<feature type="region of interest" description="Disordered" evidence="4">
    <location>
        <begin position="833"/>
        <end position="854"/>
    </location>
</feature>
<dbReference type="Gene3D" id="3.40.50.300">
    <property type="entry name" value="P-loop containing nucleotide triphosphate hydrolases"/>
    <property type="match status" value="1"/>
</dbReference>
<dbReference type="SUPFAM" id="SSF53167">
    <property type="entry name" value="Purine and uridine phosphorylases"/>
    <property type="match status" value="1"/>
</dbReference>
<feature type="compositionally biased region" description="Polar residues" evidence="4">
    <location>
        <begin position="839"/>
        <end position="849"/>
    </location>
</feature>
<protein>
    <recommendedName>
        <fullName evidence="5">NACHT domain-containing protein</fullName>
    </recommendedName>
</protein>
<evidence type="ECO:0000313" key="7">
    <source>
        <dbReference type="Proteomes" id="UP000184073"/>
    </source>
</evidence>
<dbReference type="SMART" id="SM00320">
    <property type="entry name" value="WD40"/>
    <property type="match status" value="11"/>
</dbReference>
<evidence type="ECO:0000313" key="6">
    <source>
        <dbReference type="EMBL" id="OJJ08594.1"/>
    </source>
</evidence>
<dbReference type="GeneID" id="63724364"/>
<dbReference type="VEuPathDB" id="FungiDB:ASPVEDRAFT_180053"/>
<dbReference type="InterPro" id="IPR007111">
    <property type="entry name" value="NACHT_NTPase"/>
</dbReference>
<evidence type="ECO:0000256" key="3">
    <source>
        <dbReference type="PROSITE-ProRule" id="PRU00221"/>
    </source>
</evidence>
<feature type="repeat" description="WD" evidence="3">
    <location>
        <begin position="1037"/>
        <end position="1078"/>
    </location>
</feature>
<feature type="repeat" description="WD" evidence="3">
    <location>
        <begin position="1336"/>
        <end position="1377"/>
    </location>
</feature>
<feature type="repeat" description="WD" evidence="3">
    <location>
        <begin position="1378"/>
        <end position="1419"/>
    </location>
</feature>
<organism evidence="6 7">
    <name type="scientific">Aspergillus versicolor CBS 583.65</name>
    <dbReference type="NCBI Taxonomy" id="1036611"/>
    <lineage>
        <taxon>Eukaryota</taxon>
        <taxon>Fungi</taxon>
        <taxon>Dikarya</taxon>
        <taxon>Ascomycota</taxon>
        <taxon>Pezizomycotina</taxon>
        <taxon>Eurotiomycetes</taxon>
        <taxon>Eurotiomycetidae</taxon>
        <taxon>Eurotiales</taxon>
        <taxon>Aspergillaceae</taxon>
        <taxon>Aspergillus</taxon>
        <taxon>Aspergillus subgen. Nidulantes</taxon>
    </lineage>
</organism>
<dbReference type="SUPFAM" id="SSF52540">
    <property type="entry name" value="P-loop containing nucleoside triphosphate hydrolases"/>
    <property type="match status" value="1"/>
</dbReference>
<feature type="repeat" description="WD" evidence="3">
    <location>
        <begin position="1205"/>
        <end position="1237"/>
    </location>
</feature>
<accession>A0A1L9Q4A1</accession>
<dbReference type="Pfam" id="PF24883">
    <property type="entry name" value="NPHP3_N"/>
    <property type="match status" value="1"/>
</dbReference>
<dbReference type="Gene3D" id="2.130.10.10">
    <property type="entry name" value="YVTN repeat-like/Quinoprotein amine dehydrogenase"/>
    <property type="match status" value="4"/>
</dbReference>
<gene>
    <name evidence="6" type="ORF">ASPVEDRAFT_180053</name>
</gene>
<name>A0A1L9Q4A1_ASPVE</name>
<feature type="repeat" description="WD" evidence="3">
    <location>
        <begin position="953"/>
        <end position="994"/>
    </location>
</feature>
<dbReference type="PROSITE" id="PS50082">
    <property type="entry name" value="WD_REPEATS_2"/>
    <property type="match status" value="11"/>
</dbReference>
<feature type="repeat" description="WD" evidence="3">
    <location>
        <begin position="1247"/>
        <end position="1288"/>
    </location>
</feature>
<dbReference type="PANTHER" id="PTHR19848">
    <property type="entry name" value="WD40 REPEAT PROTEIN"/>
    <property type="match status" value="1"/>
</dbReference>
<reference evidence="7" key="1">
    <citation type="journal article" date="2017" name="Genome Biol.">
        <title>Comparative genomics reveals high biological diversity and specific adaptations in the industrially and medically important fungal genus Aspergillus.</title>
        <authorList>
            <person name="de Vries R.P."/>
            <person name="Riley R."/>
            <person name="Wiebenga A."/>
            <person name="Aguilar-Osorio G."/>
            <person name="Amillis S."/>
            <person name="Uchima C.A."/>
            <person name="Anderluh G."/>
            <person name="Asadollahi M."/>
            <person name="Askin M."/>
            <person name="Barry K."/>
            <person name="Battaglia E."/>
            <person name="Bayram O."/>
            <person name="Benocci T."/>
            <person name="Braus-Stromeyer S.A."/>
            <person name="Caldana C."/>
            <person name="Canovas D."/>
            <person name="Cerqueira G.C."/>
            <person name="Chen F."/>
            <person name="Chen W."/>
            <person name="Choi C."/>
            <person name="Clum A."/>
            <person name="Dos Santos R.A."/>
            <person name="Damasio A.R."/>
            <person name="Diallinas G."/>
            <person name="Emri T."/>
            <person name="Fekete E."/>
            <person name="Flipphi M."/>
            <person name="Freyberg S."/>
            <person name="Gallo A."/>
            <person name="Gournas C."/>
            <person name="Habgood R."/>
            <person name="Hainaut M."/>
            <person name="Harispe M.L."/>
            <person name="Henrissat B."/>
            <person name="Hilden K.S."/>
            <person name="Hope R."/>
            <person name="Hossain A."/>
            <person name="Karabika E."/>
            <person name="Karaffa L."/>
            <person name="Karanyi Z."/>
            <person name="Krasevec N."/>
            <person name="Kuo A."/>
            <person name="Kusch H."/>
            <person name="LaButti K."/>
            <person name="Lagendijk E.L."/>
            <person name="Lapidus A."/>
            <person name="Levasseur A."/>
            <person name="Lindquist E."/>
            <person name="Lipzen A."/>
            <person name="Logrieco A.F."/>
            <person name="MacCabe A."/>
            <person name="Maekelae M.R."/>
            <person name="Malavazi I."/>
            <person name="Melin P."/>
            <person name="Meyer V."/>
            <person name="Mielnichuk N."/>
            <person name="Miskei M."/>
            <person name="Molnar A.P."/>
            <person name="Mule G."/>
            <person name="Ngan C.Y."/>
            <person name="Orejas M."/>
            <person name="Orosz E."/>
            <person name="Ouedraogo J.P."/>
            <person name="Overkamp K.M."/>
            <person name="Park H.-S."/>
            <person name="Perrone G."/>
            <person name="Piumi F."/>
            <person name="Punt P.J."/>
            <person name="Ram A.F."/>
            <person name="Ramon A."/>
            <person name="Rauscher S."/>
            <person name="Record E."/>
            <person name="Riano-Pachon D.M."/>
            <person name="Robert V."/>
            <person name="Roehrig J."/>
            <person name="Ruller R."/>
            <person name="Salamov A."/>
            <person name="Salih N.S."/>
            <person name="Samson R.A."/>
            <person name="Sandor E."/>
            <person name="Sanguinetti M."/>
            <person name="Schuetze T."/>
            <person name="Sepcic K."/>
            <person name="Shelest E."/>
            <person name="Sherlock G."/>
            <person name="Sophianopoulou V."/>
            <person name="Squina F.M."/>
            <person name="Sun H."/>
            <person name="Susca A."/>
            <person name="Todd R.B."/>
            <person name="Tsang A."/>
            <person name="Unkles S.E."/>
            <person name="van de Wiele N."/>
            <person name="van Rossen-Uffink D."/>
            <person name="Oliveira J.V."/>
            <person name="Vesth T.C."/>
            <person name="Visser J."/>
            <person name="Yu J.-H."/>
            <person name="Zhou M."/>
            <person name="Andersen M.R."/>
            <person name="Archer D.B."/>
            <person name="Baker S.E."/>
            <person name="Benoit I."/>
            <person name="Brakhage A.A."/>
            <person name="Braus G.H."/>
            <person name="Fischer R."/>
            <person name="Frisvad J.C."/>
            <person name="Goldman G.H."/>
            <person name="Houbraken J."/>
            <person name="Oakley B."/>
            <person name="Pocsi I."/>
            <person name="Scazzocchio C."/>
            <person name="Seiboth B."/>
            <person name="vanKuyk P.A."/>
            <person name="Wortman J."/>
            <person name="Dyer P.S."/>
            <person name="Grigoriev I.V."/>
        </authorList>
    </citation>
    <scope>NUCLEOTIDE SEQUENCE [LARGE SCALE GENOMIC DNA]</scope>
    <source>
        <strain evidence="7">CBS 583.65</strain>
    </source>
</reference>
<dbReference type="SUPFAM" id="SSF50978">
    <property type="entry name" value="WD40 repeat-like"/>
    <property type="match status" value="2"/>
</dbReference>